<dbReference type="AlphaFoldDB" id="A0A6I2RMX3"/>
<sequence length="152" mass="17592">MWAVFIRLESDLKFFQRDNAHAVYGRGKCSCRSCKNLSERVRGCGTIPALLQGVWQLQYREGRTFSFSSNKAWERYPCRSMRKGWNSAACSAIVRCICWAERAEMLHHLENGVKDCSKCLIPHQRDNYGYLAGRFQEIAGEIARHEQEPRAE</sequence>
<evidence type="ECO:0000313" key="2">
    <source>
        <dbReference type="Proteomes" id="UP000429811"/>
    </source>
</evidence>
<dbReference type="GeneID" id="99937670"/>
<accession>A0A6I2RMX3</accession>
<name>A0A6I2RMX3_FLAPL</name>
<dbReference type="RefSeq" id="WP_138308653.1">
    <property type="nucleotide sequence ID" value="NZ_CP048436.1"/>
</dbReference>
<dbReference type="Proteomes" id="UP000429811">
    <property type="component" value="Unassembled WGS sequence"/>
</dbReference>
<organism evidence="1 2">
    <name type="scientific">Flavonifractor plautii</name>
    <name type="common">Fusobacterium plautii</name>
    <dbReference type="NCBI Taxonomy" id="292800"/>
    <lineage>
        <taxon>Bacteria</taxon>
        <taxon>Bacillati</taxon>
        <taxon>Bacillota</taxon>
        <taxon>Clostridia</taxon>
        <taxon>Eubacteriales</taxon>
        <taxon>Oscillospiraceae</taxon>
        <taxon>Flavonifractor</taxon>
    </lineage>
</organism>
<protein>
    <submittedName>
        <fullName evidence="1">Uncharacterized protein</fullName>
    </submittedName>
</protein>
<comment type="caution">
    <text evidence="1">The sequence shown here is derived from an EMBL/GenBank/DDBJ whole genome shotgun (WGS) entry which is preliminary data.</text>
</comment>
<reference evidence="1 2" key="1">
    <citation type="journal article" date="2019" name="Nat. Med.">
        <title>A library of human gut bacterial isolates paired with longitudinal multiomics data enables mechanistic microbiome research.</title>
        <authorList>
            <person name="Poyet M."/>
            <person name="Groussin M."/>
            <person name="Gibbons S.M."/>
            <person name="Avila-Pacheco J."/>
            <person name="Jiang X."/>
            <person name="Kearney S.M."/>
            <person name="Perrotta A.R."/>
            <person name="Berdy B."/>
            <person name="Zhao S."/>
            <person name="Lieberman T.D."/>
            <person name="Swanson P.K."/>
            <person name="Smith M."/>
            <person name="Roesemann S."/>
            <person name="Alexander J.E."/>
            <person name="Rich S.A."/>
            <person name="Livny J."/>
            <person name="Vlamakis H."/>
            <person name="Clish C."/>
            <person name="Bullock K."/>
            <person name="Deik A."/>
            <person name="Scott J."/>
            <person name="Pierce K.A."/>
            <person name="Xavier R.J."/>
            <person name="Alm E.J."/>
        </authorList>
    </citation>
    <scope>NUCLEOTIDE SEQUENCE [LARGE SCALE GENOMIC DNA]</scope>
    <source>
        <strain evidence="1 2">BIOML-A5</strain>
    </source>
</reference>
<gene>
    <name evidence="1" type="ORF">GKE90_16920</name>
</gene>
<dbReference type="EMBL" id="WKPO01000031">
    <property type="protein sequence ID" value="MSB50353.1"/>
    <property type="molecule type" value="Genomic_DNA"/>
</dbReference>
<proteinExistence type="predicted"/>
<evidence type="ECO:0000313" key="1">
    <source>
        <dbReference type="EMBL" id="MSB50353.1"/>
    </source>
</evidence>